<dbReference type="RefSeq" id="WP_081875716.1">
    <property type="nucleotide sequence ID" value="NZ_BBIO01000032.1"/>
</dbReference>
<feature type="active site" evidence="2">
    <location>
        <position position="662"/>
    </location>
</feature>
<dbReference type="STRING" id="1333998.M2A_3312"/>
<dbReference type="PANTHER" id="PTHR10046">
    <property type="entry name" value="ATP DEPENDENT LON PROTEASE FAMILY MEMBER"/>
    <property type="match status" value="1"/>
</dbReference>
<dbReference type="Pfam" id="PF13654">
    <property type="entry name" value="AAA_32"/>
    <property type="match status" value="1"/>
</dbReference>
<dbReference type="Gene3D" id="1.10.8.60">
    <property type="match status" value="1"/>
</dbReference>
<dbReference type="Pfam" id="PF05362">
    <property type="entry name" value="Lon_C"/>
    <property type="match status" value="1"/>
</dbReference>
<dbReference type="InterPro" id="IPR027417">
    <property type="entry name" value="P-loop_NTPase"/>
</dbReference>
<evidence type="ECO:0000256" key="1">
    <source>
        <dbReference type="ARBA" id="ARBA00022670"/>
    </source>
</evidence>
<keyword evidence="5" id="KW-1185">Reference proteome</keyword>
<dbReference type="Gene3D" id="3.40.50.300">
    <property type="entry name" value="P-loop containing nucleotide triphosphate hydrolases"/>
    <property type="match status" value="2"/>
</dbReference>
<dbReference type="EMBL" id="BBIO01000032">
    <property type="protein sequence ID" value="GAK46813.1"/>
    <property type="molecule type" value="Genomic_DNA"/>
</dbReference>
<comment type="catalytic activity">
    <reaction evidence="2">
        <text>Hydrolysis of proteins in presence of ATP.</text>
        <dbReference type="EC" id="3.4.21.53"/>
    </reaction>
</comment>
<evidence type="ECO:0000256" key="2">
    <source>
        <dbReference type="PROSITE-ProRule" id="PRU01122"/>
    </source>
</evidence>
<dbReference type="InterPro" id="IPR041699">
    <property type="entry name" value="AAA_32"/>
</dbReference>
<evidence type="ECO:0000313" key="4">
    <source>
        <dbReference type="EMBL" id="GAK46813.1"/>
    </source>
</evidence>
<dbReference type="Gene3D" id="3.30.230.10">
    <property type="match status" value="1"/>
</dbReference>
<proteinExistence type="inferred from homology"/>
<dbReference type="SUPFAM" id="SSF52540">
    <property type="entry name" value="P-loop containing nucleoside triphosphate hydrolases"/>
    <property type="match status" value="1"/>
</dbReference>
<dbReference type="EC" id="3.4.21.53" evidence="2"/>
<evidence type="ECO:0000313" key="5">
    <source>
        <dbReference type="Proteomes" id="UP000028702"/>
    </source>
</evidence>
<protein>
    <recommendedName>
        <fullName evidence="2">endopeptidase La</fullName>
        <ecNumber evidence="2">3.4.21.53</ecNumber>
    </recommendedName>
</protein>
<dbReference type="eggNOG" id="COG1067">
    <property type="taxonomic scope" value="Bacteria"/>
</dbReference>
<dbReference type="AlphaFoldDB" id="A0A081BFJ5"/>
<dbReference type="GO" id="GO:0004252">
    <property type="term" value="F:serine-type endopeptidase activity"/>
    <property type="evidence" value="ECO:0007669"/>
    <property type="project" value="UniProtKB-UniRule"/>
</dbReference>
<dbReference type="PROSITE" id="PS51786">
    <property type="entry name" value="LON_PROTEOLYTIC"/>
    <property type="match status" value="1"/>
</dbReference>
<comment type="caution">
    <text evidence="4">The sequence shown here is derived from an EMBL/GenBank/DDBJ whole genome shotgun (WGS) entry which is preliminary data.</text>
</comment>
<dbReference type="InterPro" id="IPR020568">
    <property type="entry name" value="Ribosomal_Su5_D2-typ_SF"/>
</dbReference>
<dbReference type="InterPro" id="IPR046843">
    <property type="entry name" value="LonB_AAA-LID"/>
</dbReference>
<dbReference type="PRINTS" id="PR00830">
    <property type="entry name" value="ENDOLAPTASE"/>
</dbReference>
<dbReference type="Pfam" id="PF20437">
    <property type="entry name" value="LonC_helical"/>
    <property type="match status" value="1"/>
</dbReference>
<dbReference type="Proteomes" id="UP000028702">
    <property type="component" value="Unassembled WGS sequence"/>
</dbReference>
<comment type="similarity">
    <text evidence="2">Belongs to the peptidase S16 family.</text>
</comment>
<accession>A0A081BFJ5</accession>
<dbReference type="GO" id="GO:0004176">
    <property type="term" value="F:ATP-dependent peptidase activity"/>
    <property type="evidence" value="ECO:0007669"/>
    <property type="project" value="UniProtKB-UniRule"/>
</dbReference>
<dbReference type="InterPro" id="IPR008269">
    <property type="entry name" value="Lon_proteolytic"/>
</dbReference>
<dbReference type="GO" id="GO:0006508">
    <property type="term" value="P:proteolysis"/>
    <property type="evidence" value="ECO:0007669"/>
    <property type="project" value="UniProtKB-KW"/>
</dbReference>
<feature type="domain" description="Lon proteolytic" evidence="3">
    <location>
        <begin position="570"/>
        <end position="767"/>
    </location>
</feature>
<keyword evidence="2" id="KW-0720">Serine protease</keyword>
<reference evidence="4 5" key="1">
    <citation type="submission" date="2014-07" db="EMBL/GenBank/DDBJ databases">
        <title>Tepidicaulis marinum gen. nov., sp. nov., a novel marine bacterium denitrifying nitrate to nitrous oxide strictly under microaerobic conditions.</title>
        <authorList>
            <person name="Takeuchi M."/>
            <person name="Yamagishi T."/>
            <person name="Kamagata Y."/>
            <person name="Oshima K."/>
            <person name="Hattori M."/>
            <person name="Katayama T."/>
            <person name="Hanada S."/>
            <person name="Tamaki H."/>
            <person name="Marumo K."/>
            <person name="Maeda H."/>
            <person name="Nedachi M."/>
            <person name="Iwasaki W."/>
            <person name="Suwa Y."/>
            <person name="Sakata S."/>
        </authorList>
    </citation>
    <scope>NUCLEOTIDE SEQUENCE [LARGE SCALE GENOMIC DNA]</scope>
    <source>
        <strain evidence="4 5">MA2</strain>
    </source>
</reference>
<sequence length="816" mass="89256">MPVQPLPSDLLYTVCDLSDHGFETTEDLEEVPGLVGQERALDAIRFGTRIKRQGYNLFVLGPPGAGKHTAVMSYLKSEAQNQDAPSDWVYVNNFNIAHKPLALELPSGRAQKLKEALRSALDDLKLSIPAILESEEYKTRRQAVEGEYANRQQKAFETLNKRAEDAGIALVRTPSGLILAPAENGEVIKPEEFNAKPKEERARIERVIAELQKELGNIIEHIPSWEKEKHERISELNRAIAVSAVGRAMRAIKSEFAHMKKVAAWLEEVEEDLIAHINLFAGNDGREDGREPLFGAGEEDDRAPMRRYEINIIVDGTHSENGGGAPVVFADHPTLGNVLGRVEHVSQMGALLTDFTLIKPGALHRANGGYLIIDAIKLLREPFVWDALKRALRSRQIVMESAGEYLSLVSTVSLEPEPIPLDLKIVLMGDRQLYYMLCAYDSDFAELFKVPADFDDVIDREPENDLLFARFAATIAAREKLLPFDKSAIARLIERASRLAEDTEKISLLIAPIADLMREADFLASEAGAKQVTAAHVDAAVEAQISRTDRLRERSHEAIARDILMVDTEGEAVGQVNGLSVLQLGQSSFGRPGRITARVRTGGQSARIIDIEREVDLGGPLHSKGMLILSGYLAGTFLPREPLSLSASLVFEQSYGGVDGDSASSAELYALLSALADLPVKQSLAVTGSVNQMGEVQAIGGVNEKIEGFFDICARRGLTGDQGVLIPASNVKHLMLRQDVVDAAERGMFAIYPVAHIEEGVELLMDLPAGTRERNGEFPPNSVFARVEAALTRFAAAARPPMPPRGGAKEGGFRLT</sequence>
<organism evidence="4 5">
    <name type="scientific">Tepidicaulis marinus</name>
    <dbReference type="NCBI Taxonomy" id="1333998"/>
    <lineage>
        <taxon>Bacteria</taxon>
        <taxon>Pseudomonadati</taxon>
        <taxon>Pseudomonadota</taxon>
        <taxon>Alphaproteobacteria</taxon>
        <taxon>Hyphomicrobiales</taxon>
        <taxon>Parvibaculaceae</taxon>
        <taxon>Tepidicaulis</taxon>
    </lineage>
</organism>
<dbReference type="InterPro" id="IPR014721">
    <property type="entry name" value="Ribsml_uS5_D2-typ_fold_subgr"/>
</dbReference>
<dbReference type="GO" id="GO:0005524">
    <property type="term" value="F:ATP binding"/>
    <property type="evidence" value="ECO:0007669"/>
    <property type="project" value="InterPro"/>
</dbReference>
<dbReference type="Pfam" id="PF20436">
    <property type="entry name" value="LonB_AAA-LID"/>
    <property type="match status" value="1"/>
</dbReference>
<dbReference type="SUPFAM" id="SSF54211">
    <property type="entry name" value="Ribosomal protein S5 domain 2-like"/>
    <property type="match status" value="1"/>
</dbReference>
<evidence type="ECO:0000259" key="3">
    <source>
        <dbReference type="PROSITE" id="PS51786"/>
    </source>
</evidence>
<name>A0A081BFJ5_9HYPH</name>
<gene>
    <name evidence="4" type="ORF">M2A_3312</name>
</gene>
<dbReference type="InterPro" id="IPR046844">
    <property type="entry name" value="Lon-like_helical"/>
</dbReference>
<dbReference type="InterPro" id="IPR027065">
    <property type="entry name" value="Lon_Prtase"/>
</dbReference>
<feature type="active site" evidence="2">
    <location>
        <position position="705"/>
    </location>
</feature>
<dbReference type="GO" id="GO:0030163">
    <property type="term" value="P:protein catabolic process"/>
    <property type="evidence" value="ECO:0007669"/>
    <property type="project" value="InterPro"/>
</dbReference>
<keyword evidence="2" id="KW-0378">Hydrolase</keyword>
<keyword evidence="1 2" id="KW-0645">Protease</keyword>